<name>A0A8S3XE40_PARAO</name>
<keyword evidence="5" id="KW-1185">Reference proteome</keyword>
<dbReference type="Pfam" id="PF01395">
    <property type="entry name" value="PBP_GOBP"/>
    <property type="match status" value="1"/>
</dbReference>
<dbReference type="GO" id="GO:0005549">
    <property type="term" value="F:odorant binding"/>
    <property type="evidence" value="ECO:0007669"/>
    <property type="project" value="InterPro"/>
</dbReference>
<evidence type="ECO:0000313" key="4">
    <source>
        <dbReference type="EMBL" id="CAG5020057.1"/>
    </source>
</evidence>
<comment type="caution">
    <text evidence="4">The sequence shown here is derived from an EMBL/GenBank/DDBJ whole genome shotgun (WGS) entry which is preliminary data.</text>
</comment>
<sequence length="168" mass="19342">MAMFTKWRLLVLSFMCLTIQLEEVMSSQEIMTQLTTGFMKALGACRKELNLSDHIMQDFMNFWREEYELVNRELGCAISCIASKLDLLGDDFKMHHGNAHEFAMKHGADDELAKQLVTMIHGCEKGNEGGDDDCQRMLEIAKCFRTKIHELKWAPSMEVILEEIMTEV</sequence>
<comment type="similarity">
    <text evidence="1">Belongs to the PBP/GOBP family.</text>
</comment>
<gene>
    <name evidence="4" type="ORF">PAPOLLO_LOCUS17202</name>
</gene>
<feature type="chain" id="PRO_5035918702" evidence="3">
    <location>
        <begin position="27"/>
        <end position="168"/>
    </location>
</feature>
<keyword evidence="2" id="KW-0813">Transport</keyword>
<keyword evidence="3" id="KW-0732">Signal</keyword>
<dbReference type="Proteomes" id="UP000691718">
    <property type="component" value="Unassembled WGS sequence"/>
</dbReference>
<dbReference type="InterPro" id="IPR006072">
    <property type="entry name" value="Odorant/phero-bd_Lep"/>
</dbReference>
<dbReference type="EMBL" id="CAJQZP010001133">
    <property type="protein sequence ID" value="CAG5020057.1"/>
    <property type="molecule type" value="Genomic_DNA"/>
</dbReference>
<evidence type="ECO:0000313" key="5">
    <source>
        <dbReference type="Proteomes" id="UP000691718"/>
    </source>
</evidence>
<evidence type="ECO:0000256" key="2">
    <source>
        <dbReference type="ARBA" id="ARBA00022448"/>
    </source>
</evidence>
<organism evidence="4 5">
    <name type="scientific">Parnassius apollo</name>
    <name type="common">Apollo butterfly</name>
    <name type="synonym">Papilio apollo</name>
    <dbReference type="NCBI Taxonomy" id="110799"/>
    <lineage>
        <taxon>Eukaryota</taxon>
        <taxon>Metazoa</taxon>
        <taxon>Ecdysozoa</taxon>
        <taxon>Arthropoda</taxon>
        <taxon>Hexapoda</taxon>
        <taxon>Insecta</taxon>
        <taxon>Pterygota</taxon>
        <taxon>Neoptera</taxon>
        <taxon>Endopterygota</taxon>
        <taxon>Lepidoptera</taxon>
        <taxon>Glossata</taxon>
        <taxon>Ditrysia</taxon>
        <taxon>Papilionoidea</taxon>
        <taxon>Papilionidae</taxon>
        <taxon>Parnassiinae</taxon>
        <taxon>Parnassini</taxon>
        <taxon>Parnassius</taxon>
        <taxon>Parnassius</taxon>
    </lineage>
</organism>
<dbReference type="OrthoDB" id="7413278at2759"/>
<evidence type="ECO:0000256" key="1">
    <source>
        <dbReference type="ARBA" id="ARBA00008098"/>
    </source>
</evidence>
<dbReference type="PIRSF" id="PIRSF015604">
    <property type="entry name" value="Odorant/phero_bd"/>
    <property type="match status" value="1"/>
</dbReference>
<accession>A0A8S3XE40</accession>
<dbReference type="CDD" id="cd23992">
    <property type="entry name" value="PBP_GOBP"/>
    <property type="match status" value="1"/>
</dbReference>
<dbReference type="AlphaFoldDB" id="A0A8S3XE40"/>
<dbReference type="SMART" id="SM00708">
    <property type="entry name" value="PhBP"/>
    <property type="match status" value="1"/>
</dbReference>
<protein>
    <submittedName>
        <fullName evidence="4">(apollo) hypothetical protein</fullName>
    </submittedName>
</protein>
<proteinExistence type="inferred from homology"/>
<reference evidence="4" key="1">
    <citation type="submission" date="2021-04" db="EMBL/GenBank/DDBJ databases">
        <authorList>
            <person name="Tunstrom K."/>
        </authorList>
    </citation>
    <scope>NUCLEOTIDE SEQUENCE</scope>
</reference>
<feature type="signal peptide" evidence="3">
    <location>
        <begin position="1"/>
        <end position="26"/>
    </location>
</feature>
<evidence type="ECO:0000256" key="3">
    <source>
        <dbReference type="SAM" id="SignalP"/>
    </source>
</evidence>
<dbReference type="InterPro" id="IPR006170">
    <property type="entry name" value="PBP/GOBP"/>
</dbReference>